<gene>
    <name evidence="1" type="ORF">CAGA_23670</name>
</gene>
<evidence type="ECO:0000313" key="2">
    <source>
        <dbReference type="Proteomes" id="UP000297714"/>
    </source>
</evidence>
<protein>
    <recommendedName>
        <fullName evidence="3">Phage gp6-like head-tail connector protein</fullName>
    </recommendedName>
</protein>
<name>A0A4Z0Y6G3_9FIRM</name>
<dbReference type="OrthoDB" id="2611623at2"/>
<dbReference type="InterPro" id="IPR021146">
    <property type="entry name" value="Phage_gp6-like_head-tail"/>
</dbReference>
<evidence type="ECO:0008006" key="3">
    <source>
        <dbReference type="Google" id="ProtNLM"/>
    </source>
</evidence>
<reference evidence="1 2" key="1">
    <citation type="submission" date="2019-04" db="EMBL/GenBank/DDBJ databases">
        <authorList>
            <person name="Poehlein A."/>
            <person name="Bengelsdorf F.R."/>
            <person name="Duerre P."/>
            <person name="Daniel R."/>
        </authorList>
    </citation>
    <scope>NUCLEOTIDE SEQUENCE [LARGE SCALE GENOMIC DNA]</scope>
    <source>
        <strain evidence="1 2">BS-1</strain>
    </source>
</reference>
<keyword evidence="2" id="KW-1185">Reference proteome</keyword>
<evidence type="ECO:0000313" key="1">
    <source>
        <dbReference type="EMBL" id="TGJ75488.1"/>
    </source>
</evidence>
<dbReference type="Pfam" id="PF05135">
    <property type="entry name" value="Phage_connect_1"/>
    <property type="match status" value="1"/>
</dbReference>
<comment type="caution">
    <text evidence="1">The sequence shown here is derived from an EMBL/GenBank/DDBJ whole genome shotgun (WGS) entry which is preliminary data.</text>
</comment>
<dbReference type="AlphaFoldDB" id="A0A4Z0Y6G3"/>
<sequence>MAVTASEALAIIKSRPATIPDGFSDDTIQSYIDEAKAIMLEYCTLPQNIQEVPDALKYSWVEIATVLMNNSAALTTGTVTSVHEGDSSMSIGSKKTAQAELFDSLSVNNIRIMNSFRTLF</sequence>
<accession>A0A4Z0Y6G3</accession>
<organism evidence="1 2">
    <name type="scientific">Caproiciproducens galactitolivorans</name>
    <dbReference type="NCBI Taxonomy" id="642589"/>
    <lineage>
        <taxon>Bacteria</taxon>
        <taxon>Bacillati</taxon>
        <taxon>Bacillota</taxon>
        <taxon>Clostridia</taxon>
        <taxon>Eubacteriales</taxon>
        <taxon>Acutalibacteraceae</taxon>
        <taxon>Caproiciproducens</taxon>
    </lineage>
</organism>
<dbReference type="RefSeq" id="WP_135661035.1">
    <property type="nucleotide sequence ID" value="NZ_SRMQ01000016.1"/>
</dbReference>
<dbReference type="Proteomes" id="UP000297714">
    <property type="component" value="Unassembled WGS sequence"/>
</dbReference>
<dbReference type="EMBL" id="SRMQ01000016">
    <property type="protein sequence ID" value="TGJ75488.1"/>
    <property type="molecule type" value="Genomic_DNA"/>
</dbReference>
<proteinExistence type="predicted"/>